<evidence type="ECO:0000256" key="6">
    <source>
        <dbReference type="ARBA" id="ARBA00022741"/>
    </source>
</evidence>
<dbReference type="InterPro" id="IPR000160">
    <property type="entry name" value="GGDEF_dom"/>
</dbReference>
<protein>
    <recommendedName>
        <fullName evidence="3">CRISPR system single-strand-specific deoxyribonuclease Cas10/Csm1 (subtype III-A)</fullName>
    </recommendedName>
    <alternativeName>
        <fullName evidence="12">Cyclic oligoadenylate synthase</fullName>
    </alternativeName>
</protein>
<gene>
    <name evidence="14" type="ORF">HDG70_002597</name>
</gene>
<dbReference type="InterPro" id="IPR043128">
    <property type="entry name" value="Rev_trsase/Diguanyl_cyclase"/>
</dbReference>
<dbReference type="Proteomes" id="UP000604066">
    <property type="component" value="Unassembled WGS sequence"/>
</dbReference>
<evidence type="ECO:0000256" key="3">
    <source>
        <dbReference type="ARBA" id="ARBA00014333"/>
    </source>
</evidence>
<keyword evidence="6" id="KW-0547">Nucleotide-binding</keyword>
<evidence type="ECO:0000256" key="9">
    <source>
        <dbReference type="ARBA" id="ARBA00022839"/>
    </source>
</evidence>
<organism evidence="14 15">
    <name type="scientific">Carboxydothermus ferrireducens DSM 11255</name>
    <dbReference type="NCBI Taxonomy" id="1119529"/>
    <lineage>
        <taxon>Bacteria</taxon>
        <taxon>Bacillati</taxon>
        <taxon>Bacillota</taxon>
        <taxon>Clostridia</taxon>
        <taxon>Thermoanaerobacterales</taxon>
        <taxon>Thermoanaerobacteraceae</taxon>
        <taxon>Carboxydothermus</taxon>
    </lineage>
</organism>
<dbReference type="Pfam" id="PF22335">
    <property type="entry name" value="Cas10-Cmr2_palm2"/>
    <property type="match status" value="1"/>
</dbReference>
<evidence type="ECO:0000256" key="10">
    <source>
        <dbReference type="ARBA" id="ARBA00022840"/>
    </source>
</evidence>
<reference evidence="14 15" key="1">
    <citation type="submission" date="2020-07" db="EMBL/GenBank/DDBJ databases">
        <title>Genomic Encyclopedia of Type Strains, Phase III (KMG-III): the genomes of soil and plant-associated and newly described type strains.</title>
        <authorList>
            <person name="Whitman W."/>
        </authorList>
    </citation>
    <scope>NUCLEOTIDE SEQUENCE [LARGE SCALE GENOMIC DNA]</scope>
    <source>
        <strain evidence="14 15">DSM 11255</strain>
    </source>
</reference>
<dbReference type="InterPro" id="IPR041062">
    <property type="entry name" value="Csm1_B"/>
</dbReference>
<evidence type="ECO:0000256" key="1">
    <source>
        <dbReference type="ARBA" id="ARBA00001968"/>
    </source>
</evidence>
<dbReference type="SUPFAM" id="SSF109604">
    <property type="entry name" value="HD-domain/PDEase-like"/>
    <property type="match status" value="1"/>
</dbReference>
<keyword evidence="10" id="KW-0067">ATP-binding</keyword>
<dbReference type="Pfam" id="PF01966">
    <property type="entry name" value="HD"/>
    <property type="match status" value="1"/>
</dbReference>
<name>A0ABX2RCD2_9THEO</name>
<dbReference type="InterPro" id="IPR006674">
    <property type="entry name" value="HD_domain"/>
</dbReference>
<dbReference type="RefSeq" id="WP_028052954.1">
    <property type="nucleotide sequence ID" value="NZ_JACCBS010000003.1"/>
</dbReference>
<dbReference type="PANTHER" id="PTHR36528:SF1">
    <property type="entry name" value="CRISPR SYSTEM SINGLE-STRAND-SPECIFIC DEOXYRIBONUCLEASE CAS10_CSM1 (SUBTYPE III-A)"/>
    <property type="match status" value="1"/>
</dbReference>
<dbReference type="Gene3D" id="1.10.3210.10">
    <property type="entry name" value="Hypothetical protein af1432"/>
    <property type="match status" value="1"/>
</dbReference>
<keyword evidence="11" id="KW-0051">Antiviral defense</keyword>
<dbReference type="InterPro" id="IPR054767">
    <property type="entry name" value="Cas10-Cmr2_palm2"/>
</dbReference>
<feature type="domain" description="GGDEF" evidence="13">
    <location>
        <begin position="490"/>
        <end position="629"/>
    </location>
</feature>
<evidence type="ECO:0000256" key="2">
    <source>
        <dbReference type="ARBA" id="ARBA00005700"/>
    </source>
</evidence>
<comment type="caution">
    <text evidence="14">The sequence shown here is derived from an EMBL/GenBank/DDBJ whole genome shotgun (WGS) entry which is preliminary data.</text>
</comment>
<keyword evidence="9" id="KW-0269">Exonuclease</keyword>
<dbReference type="PROSITE" id="PS50887">
    <property type="entry name" value="GGDEF"/>
    <property type="match status" value="1"/>
</dbReference>
<evidence type="ECO:0000256" key="4">
    <source>
        <dbReference type="ARBA" id="ARBA00022679"/>
    </source>
</evidence>
<accession>A0ABX2RCD2</accession>
<evidence type="ECO:0000259" key="13">
    <source>
        <dbReference type="PROSITE" id="PS50887"/>
    </source>
</evidence>
<keyword evidence="8" id="KW-0378">Hydrolase</keyword>
<evidence type="ECO:0000313" key="14">
    <source>
        <dbReference type="EMBL" id="NYE58846.1"/>
    </source>
</evidence>
<evidence type="ECO:0000256" key="8">
    <source>
        <dbReference type="ARBA" id="ARBA00022801"/>
    </source>
</evidence>
<evidence type="ECO:0000256" key="7">
    <source>
        <dbReference type="ARBA" id="ARBA00022759"/>
    </source>
</evidence>
<dbReference type="Gene3D" id="3.30.70.270">
    <property type="match status" value="1"/>
</dbReference>
<dbReference type="InterPro" id="IPR013408">
    <property type="entry name" value="Cas10/Csm1"/>
</dbReference>
<evidence type="ECO:0000256" key="12">
    <source>
        <dbReference type="ARBA" id="ARBA00032922"/>
    </source>
</evidence>
<dbReference type="Pfam" id="PF18211">
    <property type="entry name" value="Csm1_B"/>
    <property type="match status" value="1"/>
</dbReference>
<evidence type="ECO:0000256" key="5">
    <source>
        <dbReference type="ARBA" id="ARBA00022722"/>
    </source>
</evidence>
<evidence type="ECO:0000256" key="11">
    <source>
        <dbReference type="ARBA" id="ARBA00023118"/>
    </source>
</evidence>
<dbReference type="InterPro" id="IPR052117">
    <property type="entry name" value="Cas10/Csm1_subtype-III-A"/>
</dbReference>
<dbReference type="PANTHER" id="PTHR36528">
    <property type="entry name" value="CRISPR SYSTEM SINGLE-STRAND-SPECIFIC DEOXYRIBONUCLEASE CAS10/CSM1 (SUBTYPE III-A)"/>
    <property type="match status" value="1"/>
</dbReference>
<keyword evidence="7" id="KW-0255">Endonuclease</keyword>
<keyword evidence="15" id="KW-1185">Reference proteome</keyword>
<comment type="similarity">
    <text evidence="2">Belongs to the CRISPR-associated Cas10/Csm1 family.</text>
</comment>
<evidence type="ECO:0000313" key="15">
    <source>
        <dbReference type="Proteomes" id="UP000604066"/>
    </source>
</evidence>
<comment type="cofactor">
    <cofactor evidence="1">
        <name>a divalent metal cation</name>
        <dbReference type="ChEBI" id="CHEBI:60240"/>
    </cofactor>
</comment>
<dbReference type="NCBIfam" id="TIGR02578">
    <property type="entry name" value="cas_TM1811_Csm1"/>
    <property type="match status" value="1"/>
</dbReference>
<keyword evidence="4" id="KW-0808">Transferase</keyword>
<proteinExistence type="inferred from homology"/>
<sequence length="738" mass="83626">MIENIYWAGLLHDIGKFWQRAENKQIKHQELSGTFVHQNFASEELVALVANHHDPETKDDYILAIADKLSAGEREDQLPGGNVANEPLISLFSRIKLSRGAEGEQYIPLKLYEPDEPPFPVADKRKATLNGSGYKQLWDSFNQEFSKVKNNLNATLYLLQKYLTLIPSAAYYSRATISLYDHARTTAAIAAALYKEDVPEPTLQKIHQLLKSRNYQAPELQKPYFLLVGGDIAGIQDFLYDIPMDNAAKNLRGRSFLVGYLNRLIALYLVEELGLLEPSILLIGGGRFTLLLPYSDLEKLQELKGRVEKIIYQAFNGKLKLILGSIPLTINDLAEGNITKRWEELGQVLNREKMKPFLSLIKETPDLIFGPFDTPDNICSICGREVTGETGLCSFCQSIVEMGAELPRAEILQEKKVVEKSSINEISNINELFLALGRQVRFSDKPEQDYFNLLLNSYDFVVKNCQGFYFAPKTAAQEFSLLAQKSEGLNTWGVLRGDVDNLGKLFREGFADKVTITSIAALSRAMGEFFGVYFNDLLKEFGDKVYTVYAGGDDFFVVGSWSVLPEVAWKLRRQFTLYCAGNYDLTFSAAIKLAPNFKHPLFKVAEEARELLEEKAKTGGKDKIAFLDKAYTWDEFSRLKQLKDHIKKVVQGGGSRAIIQHLYGIKNLLNADEREAPYPKVWRLVYQLSRYRDSLKKELQTYFREKIMDVVVFNATEINPLASPAARWAELELRARGD</sequence>
<keyword evidence="5" id="KW-0540">Nuclease</keyword>
<dbReference type="EMBL" id="JACCBS010000003">
    <property type="protein sequence ID" value="NYE58846.1"/>
    <property type="molecule type" value="Genomic_DNA"/>
</dbReference>